<dbReference type="Bgee" id="WBGene00003707">
    <property type="expression patterns" value="Expressed in pharyngeal muscle cell (C elegans) and 3 other cell types or tissues"/>
</dbReference>
<dbReference type="AlphaFoldDB" id="Q8MNW2"/>
<proteinExistence type="inferred from homology"/>
<keyword evidence="15" id="KW-1185">Reference proteome</keyword>
<evidence type="ECO:0000256" key="10">
    <source>
        <dbReference type="RuleBase" id="RU004334"/>
    </source>
</evidence>
<comment type="similarity">
    <text evidence="1 10">Belongs to the nuclear hormone receptor family.</text>
</comment>
<evidence type="ECO:0000256" key="6">
    <source>
        <dbReference type="ARBA" id="ARBA00023125"/>
    </source>
</evidence>
<evidence type="ECO:0000256" key="5">
    <source>
        <dbReference type="ARBA" id="ARBA00023015"/>
    </source>
</evidence>
<dbReference type="RefSeq" id="NP_001294718.1">
    <property type="nucleotide sequence ID" value="NM_001307789.5"/>
</dbReference>
<dbReference type="InterPro" id="IPR035500">
    <property type="entry name" value="NHR-like_dom_sf"/>
</dbReference>
<organism evidence="14 15">
    <name type="scientific">Caenorhabditis elegans</name>
    <dbReference type="NCBI Taxonomy" id="6239"/>
    <lineage>
        <taxon>Eukaryota</taxon>
        <taxon>Metazoa</taxon>
        <taxon>Ecdysozoa</taxon>
        <taxon>Nematoda</taxon>
        <taxon>Chromadorea</taxon>
        <taxon>Rhabditida</taxon>
        <taxon>Rhabditina</taxon>
        <taxon>Rhabditomorpha</taxon>
        <taxon>Rhabditoidea</taxon>
        <taxon>Rhabditidae</taxon>
        <taxon>Peloderinae</taxon>
        <taxon>Caenorhabditis</taxon>
    </lineage>
</organism>
<evidence type="ECO:0000256" key="8">
    <source>
        <dbReference type="ARBA" id="ARBA00023170"/>
    </source>
</evidence>
<evidence type="ECO:0000313" key="15">
    <source>
        <dbReference type="Proteomes" id="UP000001940"/>
    </source>
</evidence>
<dbReference type="InterPro" id="IPR013088">
    <property type="entry name" value="Znf_NHR/GATA"/>
</dbReference>
<keyword evidence="8 10" id="KW-0675">Receptor</keyword>
<keyword evidence="7 10" id="KW-0804">Transcription</keyword>
<dbReference type="Gene3D" id="3.30.50.10">
    <property type="entry name" value="Erythroid Transcription Factor GATA-1, subunit A"/>
    <property type="match status" value="1"/>
</dbReference>
<gene>
    <name evidence="14 16" type="primary">nhr-117</name>
    <name evidence="14" type="ORF">CELE_F16B4.12</name>
    <name evidence="16" type="ORF">F16B4.12</name>
</gene>
<keyword evidence="3 10" id="KW-0863">Zinc-finger</keyword>
<dbReference type="EMBL" id="BX284605">
    <property type="protein sequence ID" value="CCD69577.1"/>
    <property type="molecule type" value="Genomic_DNA"/>
</dbReference>
<keyword evidence="4 10" id="KW-0862">Zinc</keyword>
<evidence type="ECO:0000256" key="2">
    <source>
        <dbReference type="ARBA" id="ARBA00022723"/>
    </source>
</evidence>
<evidence type="ECO:0000259" key="12">
    <source>
        <dbReference type="PROSITE" id="PS51030"/>
    </source>
</evidence>
<name>Q8MNW2_CAEEL</name>
<feature type="region of interest" description="Disordered" evidence="11">
    <location>
        <begin position="1"/>
        <end position="21"/>
    </location>
</feature>
<evidence type="ECO:0000259" key="13">
    <source>
        <dbReference type="PROSITE" id="PS51843"/>
    </source>
</evidence>
<dbReference type="GO" id="GO:0003700">
    <property type="term" value="F:DNA-binding transcription factor activity"/>
    <property type="evidence" value="ECO:0007669"/>
    <property type="project" value="InterPro"/>
</dbReference>
<dbReference type="InterPro" id="IPR001628">
    <property type="entry name" value="Znf_hrmn_rcpt"/>
</dbReference>
<keyword evidence="9 10" id="KW-0539">Nucleus</keyword>
<dbReference type="Gene3D" id="1.10.565.10">
    <property type="entry name" value="Retinoid X Receptor"/>
    <property type="match status" value="1"/>
</dbReference>
<dbReference type="PIR" id="T32674">
    <property type="entry name" value="T32674"/>
</dbReference>
<dbReference type="AGR" id="WB:WBGene00003707"/>
<comment type="subcellular location">
    <subcellularLocation>
        <location evidence="10">Nucleus</location>
    </subcellularLocation>
</comment>
<evidence type="ECO:0000313" key="16">
    <source>
        <dbReference type="WormBase" id="F16B4.12a"/>
    </source>
</evidence>
<dbReference type="HOGENOM" id="CLU_007368_7_1_1"/>
<dbReference type="Pfam" id="PF00105">
    <property type="entry name" value="zf-C4"/>
    <property type="match status" value="1"/>
</dbReference>
<dbReference type="GO" id="GO:0043565">
    <property type="term" value="F:sequence-specific DNA binding"/>
    <property type="evidence" value="ECO:0007669"/>
    <property type="project" value="InterPro"/>
</dbReference>
<sequence length="435" mass="50794">MQNSIDFCSASSSTSSNYSSPPAVLDIDQVLEKCQICYQPGHGYHFGAFICRACAAFFRRCHFSLALDQRKCRLLSGSCQPNKNGRWFCKKCRFDKCLELGMTTTNIQYDRDAFKSSASFLKNKSVAKRVADRVSVPMTVESALGINPIMIFTYADENKQFPFIDISQLVDKALSSILTPISVRKIKKMSNLEQLTQGLDEFQWTQKESVSQIVRLSANDHLNDFQTYMCAAAKWLSYSDRIRNLDDELKIQILQCIWFNWGRLERIATTAKMRNKRKCGKKQFVFSNNILLDYDEMSSDLSFWSNYTFEEMKYFFIPTEMFYDEVICEMEEVQPDNMETTFIISLMCFHLTGKQFGGQVQEEMDQLQDLLSDELHEYYLKKNMTMYSLRLKQLMKIKEKFLKLRYKRCEKYKIAGIFEAFHTNLSNPEFFMIPA</sequence>
<keyword evidence="5 10" id="KW-0805">Transcription regulation</keyword>
<dbReference type="Proteomes" id="UP000001940">
    <property type="component" value="Chromosome V"/>
</dbReference>
<dbReference type="PROSITE" id="PS00031">
    <property type="entry name" value="NUCLEAR_REC_DBD_1"/>
    <property type="match status" value="1"/>
</dbReference>
<dbReference type="PIR" id="E88954">
    <property type="entry name" value="E88954"/>
</dbReference>
<dbReference type="GO" id="GO:0008270">
    <property type="term" value="F:zinc ion binding"/>
    <property type="evidence" value="ECO:0007669"/>
    <property type="project" value="UniProtKB-KW"/>
</dbReference>
<dbReference type="GO" id="GO:0005634">
    <property type="term" value="C:nucleus"/>
    <property type="evidence" value="ECO:0007669"/>
    <property type="project" value="UniProtKB-SubCell"/>
</dbReference>
<protein>
    <submittedName>
        <fullName evidence="14">Nuclear Hormone Receptor family</fullName>
    </submittedName>
</protein>
<dbReference type="PROSITE" id="PS51030">
    <property type="entry name" value="NUCLEAR_REC_DBD_2"/>
    <property type="match status" value="1"/>
</dbReference>
<feature type="compositionally biased region" description="Low complexity" evidence="11">
    <location>
        <begin position="1"/>
        <end position="20"/>
    </location>
</feature>
<dbReference type="ExpressionAtlas" id="Q8MNW2">
    <property type="expression patterns" value="baseline and differential"/>
</dbReference>
<evidence type="ECO:0000256" key="4">
    <source>
        <dbReference type="ARBA" id="ARBA00022833"/>
    </source>
</evidence>
<dbReference type="OrthoDB" id="5788487at2759"/>
<dbReference type="InterPro" id="IPR051152">
    <property type="entry name" value="C.elegans_Orphan_NR"/>
</dbReference>
<dbReference type="SMART" id="SM00430">
    <property type="entry name" value="HOLI"/>
    <property type="match status" value="1"/>
</dbReference>
<dbReference type="UCSC" id="F16B4.12a">
    <property type="organism name" value="c. elegans"/>
</dbReference>
<dbReference type="SMART" id="SM00399">
    <property type="entry name" value="ZnF_C4"/>
    <property type="match status" value="1"/>
</dbReference>
<dbReference type="SUPFAM" id="SSF57716">
    <property type="entry name" value="Glucocorticoid receptor-like (DNA-binding domain)"/>
    <property type="match status" value="1"/>
</dbReference>
<dbReference type="WormBase" id="F16B4.12a">
    <property type="protein sequence ID" value="CE24906"/>
    <property type="gene ID" value="WBGene00003707"/>
    <property type="gene designation" value="nhr-117"/>
</dbReference>
<evidence type="ECO:0000313" key="14">
    <source>
        <dbReference type="EMBL" id="CCD69577.1"/>
    </source>
</evidence>
<dbReference type="InterPro" id="IPR000536">
    <property type="entry name" value="Nucl_hrmn_rcpt_lig-bd"/>
</dbReference>
<dbReference type="Pfam" id="PF00104">
    <property type="entry name" value="Hormone_recep"/>
    <property type="match status" value="1"/>
</dbReference>
<dbReference type="PANTHER" id="PTHR45680:SF33">
    <property type="entry name" value="NR LBD DOMAIN-CONTAINING PROTEIN-RELATED"/>
    <property type="match status" value="1"/>
</dbReference>
<dbReference type="CTD" id="24104436"/>
<evidence type="ECO:0000256" key="1">
    <source>
        <dbReference type="ARBA" id="ARBA00005993"/>
    </source>
</evidence>
<keyword evidence="6 10" id="KW-0238">DNA-binding</keyword>
<feature type="domain" description="NR LBD" evidence="13">
    <location>
        <begin position="191"/>
        <end position="434"/>
    </location>
</feature>
<evidence type="ECO:0000256" key="9">
    <source>
        <dbReference type="ARBA" id="ARBA00023242"/>
    </source>
</evidence>
<accession>Q8MNW2</accession>
<dbReference type="PROSITE" id="PS51843">
    <property type="entry name" value="NR_LBD"/>
    <property type="match status" value="1"/>
</dbReference>
<dbReference type="KEGG" id="cel:CELE_F16B4.12"/>
<dbReference type="GeneID" id="24104436"/>
<keyword evidence="2 10" id="KW-0479">Metal-binding</keyword>
<reference evidence="14 15" key="1">
    <citation type="journal article" date="1998" name="Science">
        <title>Genome sequence of the nematode C. elegans: a platform for investigating biology.</title>
        <authorList>
            <consortium name="The C. elegans sequencing consortium"/>
            <person name="Sulson J.E."/>
            <person name="Waterston R."/>
        </authorList>
    </citation>
    <scope>NUCLEOTIDE SEQUENCE [LARGE SCALE GENOMIC DNA]</scope>
    <source>
        <strain evidence="14 15">Bristol N2</strain>
    </source>
</reference>
<feature type="domain" description="Nuclear receptor" evidence="12">
    <location>
        <begin position="31"/>
        <end position="109"/>
    </location>
</feature>
<dbReference type="PANTHER" id="PTHR45680">
    <property type="entry name" value="NUCLEAR HORMONE RECEPTOR FAMILY"/>
    <property type="match status" value="1"/>
</dbReference>
<dbReference type="SUPFAM" id="SSF48508">
    <property type="entry name" value="Nuclear receptor ligand-binding domain"/>
    <property type="match status" value="1"/>
</dbReference>
<dbReference type="PRINTS" id="PR00047">
    <property type="entry name" value="STROIDFINGER"/>
</dbReference>
<evidence type="ECO:0000256" key="3">
    <source>
        <dbReference type="ARBA" id="ARBA00022771"/>
    </source>
</evidence>
<evidence type="ECO:0000256" key="11">
    <source>
        <dbReference type="SAM" id="MobiDB-lite"/>
    </source>
</evidence>
<evidence type="ECO:0000256" key="7">
    <source>
        <dbReference type="ARBA" id="ARBA00023163"/>
    </source>
</evidence>